<organism evidence="8 9">
    <name type="scientific">Cocos nucifera</name>
    <name type="common">Coconut palm</name>
    <dbReference type="NCBI Taxonomy" id="13894"/>
    <lineage>
        <taxon>Eukaryota</taxon>
        <taxon>Viridiplantae</taxon>
        <taxon>Streptophyta</taxon>
        <taxon>Embryophyta</taxon>
        <taxon>Tracheophyta</taxon>
        <taxon>Spermatophyta</taxon>
        <taxon>Magnoliopsida</taxon>
        <taxon>Liliopsida</taxon>
        <taxon>Arecaceae</taxon>
        <taxon>Arecoideae</taxon>
        <taxon>Cocoseae</taxon>
        <taxon>Attaleinae</taxon>
        <taxon>Cocos</taxon>
    </lineage>
</organism>
<feature type="region of interest" description="Disordered" evidence="6">
    <location>
        <begin position="65"/>
        <end position="90"/>
    </location>
</feature>
<gene>
    <name evidence="8" type="ORF">COCNU_08G008610</name>
</gene>
<dbReference type="PROSITE" id="PS00352">
    <property type="entry name" value="CSD_1"/>
    <property type="match status" value="1"/>
</dbReference>
<dbReference type="Pfam" id="PF00313">
    <property type="entry name" value="CSD"/>
    <property type="match status" value="1"/>
</dbReference>
<dbReference type="PANTHER" id="PTHR46565">
    <property type="entry name" value="COLD SHOCK DOMAIN PROTEIN 2"/>
    <property type="match status" value="1"/>
</dbReference>
<evidence type="ECO:0000313" key="8">
    <source>
        <dbReference type="EMBL" id="KAG1359415.1"/>
    </source>
</evidence>
<dbReference type="GO" id="GO:0009409">
    <property type="term" value="P:response to cold"/>
    <property type="evidence" value="ECO:0007669"/>
    <property type="project" value="UniProtKB-ARBA"/>
</dbReference>
<dbReference type="Proteomes" id="UP000797356">
    <property type="component" value="Chromosome 8"/>
</dbReference>
<dbReference type="InterPro" id="IPR002059">
    <property type="entry name" value="CSP_DNA-bd"/>
</dbReference>
<dbReference type="GO" id="GO:0008270">
    <property type="term" value="F:zinc ion binding"/>
    <property type="evidence" value="ECO:0007669"/>
    <property type="project" value="UniProtKB-KW"/>
</dbReference>
<evidence type="ECO:0000259" key="7">
    <source>
        <dbReference type="PROSITE" id="PS51857"/>
    </source>
</evidence>
<sequence length="239" mass="25664">MANGSGRSTGTVKWFNGTKGFGFITPDDGGEDLFVHQSSIKAEGYRSLAEGEAVEFTIAEGDDGRTKAVDVTGPDGSSVQGGGRRDGFGGGSSRGYGGGYGFNGGGGRTGGIRGGGYGGGGGGGACYNCGKIRDTLKYIFIQYYPWVKAFSIEVQLDDSKCEGPGLLFHSWVMILGGEEERPLLKRKAAKRRGIGRHWKDKILVRTDDGVIYIYDSEMLDFHLYLYHPIYEFLHGEPSA</sequence>
<dbReference type="PROSITE" id="PS51857">
    <property type="entry name" value="CSD_2"/>
    <property type="match status" value="1"/>
</dbReference>
<dbReference type="GO" id="GO:0003729">
    <property type="term" value="F:mRNA binding"/>
    <property type="evidence" value="ECO:0007669"/>
    <property type="project" value="UniProtKB-ARBA"/>
</dbReference>
<dbReference type="SMART" id="SM00357">
    <property type="entry name" value="CSP"/>
    <property type="match status" value="1"/>
</dbReference>
<dbReference type="PANTHER" id="PTHR46565:SF20">
    <property type="entry name" value="COLD SHOCK DOMAIN-CONTAINING PROTEIN 4"/>
    <property type="match status" value="1"/>
</dbReference>
<evidence type="ECO:0000256" key="6">
    <source>
        <dbReference type="SAM" id="MobiDB-lite"/>
    </source>
</evidence>
<dbReference type="InterPro" id="IPR011129">
    <property type="entry name" value="CSD"/>
</dbReference>
<dbReference type="Gene3D" id="2.40.50.140">
    <property type="entry name" value="Nucleic acid-binding proteins"/>
    <property type="match status" value="1"/>
</dbReference>
<dbReference type="AlphaFoldDB" id="A0A8K0N6H9"/>
<evidence type="ECO:0000256" key="3">
    <source>
        <dbReference type="ARBA" id="ARBA00022771"/>
    </source>
</evidence>
<reference evidence="8" key="1">
    <citation type="journal article" date="2017" name="Gigascience">
        <title>The genome draft of coconut (Cocos nucifera).</title>
        <authorList>
            <person name="Xiao Y."/>
            <person name="Xu P."/>
            <person name="Fan H."/>
            <person name="Baudouin L."/>
            <person name="Xia W."/>
            <person name="Bocs S."/>
            <person name="Xu J."/>
            <person name="Li Q."/>
            <person name="Guo A."/>
            <person name="Zhou L."/>
            <person name="Li J."/>
            <person name="Wu Y."/>
            <person name="Ma Z."/>
            <person name="Armero A."/>
            <person name="Issali A.E."/>
            <person name="Liu N."/>
            <person name="Peng M."/>
            <person name="Yang Y."/>
        </authorList>
    </citation>
    <scope>NUCLEOTIDE SEQUENCE</scope>
    <source>
        <tissue evidence="8">Spear leaf of Hainan Tall coconut</tissue>
    </source>
</reference>
<dbReference type="SUPFAM" id="SSF50249">
    <property type="entry name" value="Nucleic acid-binding proteins"/>
    <property type="match status" value="1"/>
</dbReference>
<name>A0A8K0N6H9_COCNU</name>
<keyword evidence="4" id="KW-0862">Zinc</keyword>
<evidence type="ECO:0000256" key="1">
    <source>
        <dbReference type="ARBA" id="ARBA00022723"/>
    </source>
</evidence>
<keyword evidence="9" id="KW-1185">Reference proteome</keyword>
<dbReference type="FunFam" id="2.40.50.140:FF:000382">
    <property type="entry name" value="Cold shock protein 1"/>
    <property type="match status" value="1"/>
</dbReference>
<keyword evidence="3" id="KW-0863">Zinc-finger</keyword>
<accession>A0A8K0N6H9</accession>
<protein>
    <recommendedName>
        <fullName evidence="7">CSD domain-containing protein</fullName>
    </recommendedName>
</protein>
<evidence type="ECO:0000256" key="2">
    <source>
        <dbReference type="ARBA" id="ARBA00022737"/>
    </source>
</evidence>
<comment type="caution">
    <text evidence="8">The sequence shown here is derived from an EMBL/GenBank/DDBJ whole genome shotgun (WGS) entry which is preliminary data.</text>
</comment>
<keyword evidence="5" id="KW-0694">RNA-binding</keyword>
<dbReference type="PRINTS" id="PR00050">
    <property type="entry name" value="COLDSHOCK"/>
</dbReference>
<dbReference type="EMBL" id="CM017879">
    <property type="protein sequence ID" value="KAG1359415.1"/>
    <property type="molecule type" value="Genomic_DNA"/>
</dbReference>
<evidence type="ECO:0000313" key="9">
    <source>
        <dbReference type="Proteomes" id="UP000797356"/>
    </source>
</evidence>
<dbReference type="InterPro" id="IPR012340">
    <property type="entry name" value="NA-bd_OB-fold"/>
</dbReference>
<dbReference type="OrthoDB" id="422005at2759"/>
<dbReference type="CDD" id="cd04458">
    <property type="entry name" value="CSP_CDS"/>
    <property type="match status" value="1"/>
</dbReference>
<proteinExistence type="predicted"/>
<keyword evidence="1" id="KW-0479">Metal-binding</keyword>
<evidence type="ECO:0000256" key="4">
    <source>
        <dbReference type="ARBA" id="ARBA00022833"/>
    </source>
</evidence>
<dbReference type="InterPro" id="IPR019844">
    <property type="entry name" value="CSD_CS"/>
</dbReference>
<keyword evidence="2" id="KW-0677">Repeat</keyword>
<evidence type="ECO:0000256" key="5">
    <source>
        <dbReference type="ARBA" id="ARBA00022884"/>
    </source>
</evidence>
<feature type="domain" description="CSD" evidence="7">
    <location>
        <begin position="7"/>
        <end position="73"/>
    </location>
</feature>
<reference evidence="8" key="2">
    <citation type="submission" date="2019-07" db="EMBL/GenBank/DDBJ databases">
        <authorList>
            <person name="Yang Y."/>
            <person name="Bocs S."/>
            <person name="Baudouin L."/>
        </authorList>
    </citation>
    <scope>NUCLEOTIDE SEQUENCE</scope>
    <source>
        <tissue evidence="8">Spear leaf of Hainan Tall coconut</tissue>
    </source>
</reference>